<proteinExistence type="predicted"/>
<evidence type="ECO:0000313" key="2">
    <source>
        <dbReference type="EMBL" id="KIY62293.1"/>
    </source>
</evidence>
<evidence type="ECO:0000256" key="1">
    <source>
        <dbReference type="SAM" id="MobiDB-lite"/>
    </source>
</evidence>
<protein>
    <recommendedName>
        <fullName evidence="4">Zn(2)-C6 fungal-type domain-containing protein</fullName>
    </recommendedName>
</protein>
<dbReference type="EMBL" id="KN880800">
    <property type="protein sequence ID" value="KIY62293.1"/>
    <property type="molecule type" value="Genomic_DNA"/>
</dbReference>
<dbReference type="Proteomes" id="UP000054007">
    <property type="component" value="Unassembled WGS sequence"/>
</dbReference>
<name>A0A0D7AV91_9AGAR</name>
<feature type="compositionally biased region" description="Basic and acidic residues" evidence="1">
    <location>
        <begin position="210"/>
        <end position="236"/>
    </location>
</feature>
<dbReference type="AlphaFoldDB" id="A0A0D7AV91"/>
<feature type="region of interest" description="Disordered" evidence="1">
    <location>
        <begin position="1"/>
        <end position="53"/>
    </location>
</feature>
<feature type="compositionally biased region" description="Pro residues" evidence="1">
    <location>
        <begin position="1"/>
        <end position="19"/>
    </location>
</feature>
<feature type="compositionally biased region" description="Acidic residues" evidence="1">
    <location>
        <begin position="381"/>
        <end position="404"/>
    </location>
</feature>
<accession>A0A0D7AV91</accession>
<gene>
    <name evidence="2" type="ORF">CYLTODRAFT_427028</name>
</gene>
<evidence type="ECO:0008006" key="4">
    <source>
        <dbReference type="Google" id="ProtNLM"/>
    </source>
</evidence>
<feature type="compositionally biased region" description="Pro residues" evidence="1">
    <location>
        <begin position="26"/>
        <end position="39"/>
    </location>
</feature>
<reference evidence="2 3" key="1">
    <citation type="journal article" date="2015" name="Fungal Genet. Biol.">
        <title>Evolution of novel wood decay mechanisms in Agaricales revealed by the genome sequences of Fistulina hepatica and Cylindrobasidium torrendii.</title>
        <authorList>
            <person name="Floudas D."/>
            <person name="Held B.W."/>
            <person name="Riley R."/>
            <person name="Nagy L.G."/>
            <person name="Koehler G."/>
            <person name="Ransdell A.S."/>
            <person name="Younus H."/>
            <person name="Chow J."/>
            <person name="Chiniquy J."/>
            <person name="Lipzen A."/>
            <person name="Tritt A."/>
            <person name="Sun H."/>
            <person name="Haridas S."/>
            <person name="LaButti K."/>
            <person name="Ohm R.A."/>
            <person name="Kues U."/>
            <person name="Blanchette R.A."/>
            <person name="Grigoriev I.V."/>
            <person name="Minto R.E."/>
            <person name="Hibbett D.S."/>
        </authorList>
    </citation>
    <scope>NUCLEOTIDE SEQUENCE [LARGE SCALE GENOMIC DNA]</scope>
    <source>
        <strain evidence="2 3">FP15055 ss-10</strain>
    </source>
</reference>
<sequence>MATPPHSPPTTPPVRPPPSQESRVVPIPPPAGTPAPPSPVDNEPDIPARDDDTELRQQVTAVQARFAGLFRKFTRWPGPAPRLLTEEDRFEDEGDLDWENRCIERTDERMARIAAQDAWVQENPRFLDLVAELAKGNAAKGKERPKPTQASRPTPRSVSEELPDSAMGPPTTPSTMSKRMRSPSVEIMPPPKKNRRSESSTKNVSAAKSKSKEDRAKKTALEKMRRTRERKEEAARRRAEIEELAREGEEQDEPCERCSLKDLECYRKGNLKCSRCRVDRRGCSFRPNPSAGPKISEEVELDSLVQCANDIRDAARVATYMIGVFTRAYPDDTFYRDWIQDFRQLFVTWSPRQDRRWQQYNDLNVPGPSGTSRRNTRNDEMEVDGGDGSESDEEEDEEEEEEEEDRGRRRRKN</sequence>
<feature type="region of interest" description="Disordered" evidence="1">
    <location>
        <begin position="136"/>
        <end position="236"/>
    </location>
</feature>
<organism evidence="2 3">
    <name type="scientific">Cylindrobasidium torrendii FP15055 ss-10</name>
    <dbReference type="NCBI Taxonomy" id="1314674"/>
    <lineage>
        <taxon>Eukaryota</taxon>
        <taxon>Fungi</taxon>
        <taxon>Dikarya</taxon>
        <taxon>Basidiomycota</taxon>
        <taxon>Agaricomycotina</taxon>
        <taxon>Agaricomycetes</taxon>
        <taxon>Agaricomycetidae</taxon>
        <taxon>Agaricales</taxon>
        <taxon>Marasmiineae</taxon>
        <taxon>Physalacriaceae</taxon>
        <taxon>Cylindrobasidium</taxon>
    </lineage>
</organism>
<feature type="compositionally biased region" description="Polar residues" evidence="1">
    <location>
        <begin position="148"/>
        <end position="157"/>
    </location>
</feature>
<feature type="region of interest" description="Disordered" evidence="1">
    <location>
        <begin position="359"/>
        <end position="413"/>
    </location>
</feature>
<evidence type="ECO:0000313" key="3">
    <source>
        <dbReference type="Proteomes" id="UP000054007"/>
    </source>
</evidence>
<keyword evidence="3" id="KW-1185">Reference proteome</keyword>